<dbReference type="Pfam" id="PF23186">
    <property type="entry name" value="DUF7059"/>
    <property type="match status" value="1"/>
</dbReference>
<feature type="region of interest" description="Disordered" evidence="5">
    <location>
        <begin position="282"/>
        <end position="326"/>
    </location>
</feature>
<evidence type="ECO:0000256" key="4">
    <source>
        <dbReference type="ARBA" id="ARBA00022691"/>
    </source>
</evidence>
<evidence type="ECO:0000256" key="3">
    <source>
        <dbReference type="ARBA" id="ARBA00022679"/>
    </source>
</evidence>
<evidence type="ECO:0000259" key="6">
    <source>
        <dbReference type="Pfam" id="PF05175"/>
    </source>
</evidence>
<feature type="domain" description="Methyltransferase small" evidence="6">
    <location>
        <begin position="204"/>
        <end position="280"/>
    </location>
</feature>
<evidence type="ECO:0000256" key="5">
    <source>
        <dbReference type="SAM" id="MobiDB-lite"/>
    </source>
</evidence>
<dbReference type="InterPro" id="IPR002052">
    <property type="entry name" value="DNA_methylase_N6_adenine_CS"/>
</dbReference>
<dbReference type="Pfam" id="PF05175">
    <property type="entry name" value="MTS"/>
    <property type="match status" value="1"/>
</dbReference>
<dbReference type="GO" id="GO:0035657">
    <property type="term" value="C:eRF1 methyltransferase complex"/>
    <property type="evidence" value="ECO:0007669"/>
    <property type="project" value="TreeGrafter"/>
</dbReference>
<dbReference type="GO" id="GO:0008276">
    <property type="term" value="F:protein methyltransferase activity"/>
    <property type="evidence" value="ECO:0007669"/>
    <property type="project" value="TreeGrafter"/>
</dbReference>
<protein>
    <submittedName>
        <fullName evidence="8">Class I SAM-dependent methyltransferase</fullName>
    </submittedName>
</protein>
<dbReference type="EMBL" id="DYUK01000017">
    <property type="protein sequence ID" value="HJG78937.1"/>
    <property type="molecule type" value="Genomic_DNA"/>
</dbReference>
<dbReference type="PANTHER" id="PTHR45875:SF1">
    <property type="entry name" value="METHYLTRANSFERASE N6AMT1"/>
    <property type="match status" value="1"/>
</dbReference>
<dbReference type="GO" id="GO:0003676">
    <property type="term" value="F:nucleic acid binding"/>
    <property type="evidence" value="ECO:0007669"/>
    <property type="project" value="InterPro"/>
</dbReference>
<dbReference type="InterPro" id="IPR052190">
    <property type="entry name" value="Euk-Arch_PrmC-MTase"/>
</dbReference>
<feature type="compositionally biased region" description="Polar residues" evidence="5">
    <location>
        <begin position="110"/>
        <end position="126"/>
    </location>
</feature>
<dbReference type="GO" id="GO:0008757">
    <property type="term" value="F:S-adenosylmethionine-dependent methyltransferase activity"/>
    <property type="evidence" value="ECO:0007669"/>
    <property type="project" value="TreeGrafter"/>
</dbReference>
<evidence type="ECO:0000259" key="7">
    <source>
        <dbReference type="Pfam" id="PF23186"/>
    </source>
</evidence>
<sequence length="618" mass="64743">MPRLDDSVLADLAAALHRAHYSPAALQALWGTDVDAAREANDPAPARRHCLRLLETGSSARDRNLAVVALLFLLDTAVSEDLAAEALGTDLVAALLAGGLLVDEPTTTVEAGASTQQQSTGPNGSSEAAAGTLPGSRMLRSVLAVTCHPLPVGVPRGQRSGDDTLLLVADHGTFTRPDALDGEYVLGHGGAGRTLLDITPRGNVELAADIGTGCGIQAVMLARHAHRVIATDLSPRALDIARLTVGLAGLTDRVEFRTGSLYDPLPEAVDLLVSNPPFVITPRGTDTVDTGTEGTDTDTVSGTDDRAEPDVSDVANGSEGGGHEEASAFRYRDGGLVGDAIMRSMVRGAPAHLRPGGLAVMLGNWERGGDRTPPTAWLDTDAEETEARGAAENPAVTTTTEATTASAMVIERQRMRPAAYARTWIRDGGVLRASARWHADVDRWLQDFEDRGVDEVGFGWILLRREEQTGPGEKMAPSAPLRDLATIESGPGSNPAGLATFLETRLGLLEWLAQASDAELAATAYQLAADVTEHRHLRPGADDPTMITIEQGGGLAQTFQADPALAGFLGVCDGTLTLAQISAALAHLLGVEEDALTRQLVDQVRTLVPAAIIVPAGD</sequence>
<evidence type="ECO:0000313" key="9">
    <source>
        <dbReference type="Proteomes" id="UP000784435"/>
    </source>
</evidence>
<dbReference type="AlphaFoldDB" id="A0A921MBB6"/>
<evidence type="ECO:0000256" key="1">
    <source>
        <dbReference type="ARBA" id="ARBA00006149"/>
    </source>
</evidence>
<keyword evidence="3" id="KW-0808">Transferase</keyword>
<evidence type="ECO:0000256" key="2">
    <source>
        <dbReference type="ARBA" id="ARBA00022603"/>
    </source>
</evidence>
<dbReference type="PROSITE" id="PS00092">
    <property type="entry name" value="N6_MTASE"/>
    <property type="match status" value="1"/>
</dbReference>
<keyword evidence="2 8" id="KW-0489">Methyltransferase</keyword>
<gene>
    <name evidence="8" type="ORF">K8V08_00820</name>
</gene>
<dbReference type="InterPro" id="IPR055487">
    <property type="entry name" value="DUF7059"/>
</dbReference>
<dbReference type="Proteomes" id="UP000784435">
    <property type="component" value="Unassembled WGS sequence"/>
</dbReference>
<feature type="region of interest" description="Disordered" evidence="5">
    <location>
        <begin position="110"/>
        <end position="132"/>
    </location>
</feature>
<dbReference type="PANTHER" id="PTHR45875">
    <property type="entry name" value="METHYLTRANSFERASE N6AMT1"/>
    <property type="match status" value="1"/>
</dbReference>
<feature type="domain" description="DUF7059" evidence="7">
    <location>
        <begin position="18"/>
        <end position="108"/>
    </location>
</feature>
<name>A0A921MBB6_9MICO</name>
<organism evidence="8 9">
    <name type="scientific">Brevibacterium senegalense</name>
    <dbReference type="NCBI Taxonomy" id="1033736"/>
    <lineage>
        <taxon>Bacteria</taxon>
        <taxon>Bacillati</taxon>
        <taxon>Actinomycetota</taxon>
        <taxon>Actinomycetes</taxon>
        <taxon>Micrococcales</taxon>
        <taxon>Brevibacteriaceae</taxon>
        <taxon>Brevibacterium</taxon>
    </lineage>
</organism>
<feature type="compositionally biased region" description="Low complexity" evidence="5">
    <location>
        <begin position="284"/>
        <end position="302"/>
    </location>
</feature>
<dbReference type="CDD" id="cd02440">
    <property type="entry name" value="AdoMet_MTases"/>
    <property type="match status" value="1"/>
</dbReference>
<keyword evidence="4" id="KW-0949">S-adenosyl-L-methionine</keyword>
<dbReference type="InterPro" id="IPR029063">
    <property type="entry name" value="SAM-dependent_MTases_sf"/>
</dbReference>
<dbReference type="InterPro" id="IPR007848">
    <property type="entry name" value="Small_mtfrase_dom"/>
</dbReference>
<evidence type="ECO:0000313" key="8">
    <source>
        <dbReference type="EMBL" id="HJG78937.1"/>
    </source>
</evidence>
<dbReference type="GO" id="GO:0032259">
    <property type="term" value="P:methylation"/>
    <property type="evidence" value="ECO:0007669"/>
    <property type="project" value="UniProtKB-KW"/>
</dbReference>
<comment type="caution">
    <text evidence="8">The sequence shown here is derived from an EMBL/GenBank/DDBJ whole genome shotgun (WGS) entry which is preliminary data.</text>
</comment>
<reference evidence="8" key="2">
    <citation type="submission" date="2021-09" db="EMBL/GenBank/DDBJ databases">
        <authorList>
            <person name="Gilroy R."/>
        </authorList>
    </citation>
    <scope>NUCLEOTIDE SEQUENCE</scope>
    <source>
        <strain evidence="8">ChiGjej5B5-7349</strain>
    </source>
</reference>
<dbReference type="SUPFAM" id="SSF53335">
    <property type="entry name" value="S-adenosyl-L-methionine-dependent methyltransferases"/>
    <property type="match status" value="1"/>
</dbReference>
<dbReference type="GO" id="GO:0008170">
    <property type="term" value="F:N-methyltransferase activity"/>
    <property type="evidence" value="ECO:0007669"/>
    <property type="project" value="UniProtKB-ARBA"/>
</dbReference>
<comment type="similarity">
    <text evidence="1">Belongs to the eukaryotic/archaeal PrmC-related family.</text>
</comment>
<proteinExistence type="inferred from homology"/>
<accession>A0A921MBB6</accession>
<reference evidence="8" key="1">
    <citation type="journal article" date="2021" name="PeerJ">
        <title>Extensive microbial diversity within the chicken gut microbiome revealed by metagenomics and culture.</title>
        <authorList>
            <person name="Gilroy R."/>
            <person name="Ravi A."/>
            <person name="Getino M."/>
            <person name="Pursley I."/>
            <person name="Horton D.L."/>
            <person name="Alikhan N.F."/>
            <person name="Baker D."/>
            <person name="Gharbi K."/>
            <person name="Hall N."/>
            <person name="Watson M."/>
            <person name="Adriaenssens E.M."/>
            <person name="Foster-Nyarko E."/>
            <person name="Jarju S."/>
            <person name="Secka A."/>
            <person name="Antonio M."/>
            <person name="Oren A."/>
            <person name="Chaudhuri R.R."/>
            <person name="La Ragione R."/>
            <person name="Hildebrand F."/>
            <person name="Pallen M.J."/>
        </authorList>
    </citation>
    <scope>NUCLEOTIDE SEQUENCE</scope>
    <source>
        <strain evidence="8">ChiGjej5B5-7349</strain>
    </source>
</reference>
<dbReference type="Gene3D" id="3.40.50.150">
    <property type="entry name" value="Vaccinia Virus protein VP39"/>
    <property type="match status" value="1"/>
</dbReference>